<dbReference type="AlphaFoldDB" id="A0A3P7PIF8"/>
<dbReference type="PANTHER" id="PTHR33121:SF76">
    <property type="entry name" value="SIGNALING PROTEIN"/>
    <property type="match status" value="1"/>
</dbReference>
<dbReference type="InterPro" id="IPR046342">
    <property type="entry name" value="CBS_dom_sf"/>
</dbReference>
<reference evidence="3 4" key="1">
    <citation type="submission" date="2018-09" db="EMBL/GenBank/DDBJ databases">
        <authorList>
            <person name="Postec A."/>
        </authorList>
    </citation>
    <scope>NUCLEOTIDE SEQUENCE [LARGE SCALE GENOMIC DNA]</scope>
    <source>
        <strain evidence="3">70B-A</strain>
    </source>
</reference>
<dbReference type="PANTHER" id="PTHR33121">
    <property type="entry name" value="CYCLIC DI-GMP PHOSPHODIESTERASE PDEF"/>
    <property type="match status" value="1"/>
</dbReference>
<feature type="domain" description="EAL" evidence="1">
    <location>
        <begin position="1"/>
        <end position="251"/>
    </location>
</feature>
<dbReference type="InterPro" id="IPR001633">
    <property type="entry name" value="EAL_dom"/>
</dbReference>
<keyword evidence="3" id="KW-0418">Kinase</keyword>
<dbReference type="PROSITE" id="PS50883">
    <property type="entry name" value="EAL"/>
    <property type="match status" value="1"/>
</dbReference>
<dbReference type="Gene3D" id="3.20.20.450">
    <property type="entry name" value="EAL domain"/>
    <property type="match status" value="1"/>
</dbReference>
<dbReference type="InterPro" id="IPR050706">
    <property type="entry name" value="Cyclic-di-GMP_PDE-like"/>
</dbReference>
<dbReference type="SUPFAM" id="SSF55073">
    <property type="entry name" value="Nucleotide cyclase"/>
    <property type="match status" value="1"/>
</dbReference>
<evidence type="ECO:0000313" key="3">
    <source>
        <dbReference type="EMBL" id="VDN48708.1"/>
    </source>
</evidence>
<dbReference type="PROSITE" id="PS50887">
    <property type="entry name" value="GGDEF"/>
    <property type="match status" value="1"/>
</dbReference>
<sequence>MVSHTSQIGEIIEKEQITAHYQPIISLHNGEIIGYEALSRGPVNTPYHSPIALIEAAEAEGCVWELEMLFRKKAIENAIALPSNRLLFLNVDPNVFKEPGYTKGFTKKYLEEYRIDSKNIVFEITERTAIEDYTTFTALTSHYKSQNYKIAIDDMGSGYSGLKTISEVKPEYVKLDMDLIRNIDKDSFKQSMIKALVSMAKETHIKLIAEGVETVEELEALIKLDVYAAQGFLFYKPSETIVIYIPQVRDLILQINKDVVDAFSFDAAYYCVGKIAKPNSTYYRSTSCCVIKGIMEREAMDSICLISRERYPEGIIMKNYLNSKLADRYGFDLYSHRPVEILMDSRPLMVDYYTPVTKVLTLAMQREKVNLYDDIIVTQCSRYYGITTIYDLIRNSTEYEKLYAKQQNPLTSLPGNIIIRQMMEQYISNGEKVGILYIDLDHFKAYNDVYGFEKGDHILKTTANIIVDIINKYGNKHFAGHIGGDDFVALVKADAIKVEAIGKEICETFDSLLASFFSKEDYLKGCYISKDRYNNQHSYPLNSISIAAYHGPLTPFITPENLGEFMSQLKRQVKAIEGSVYKLVV</sequence>
<dbReference type="RefSeq" id="WP_125137803.1">
    <property type="nucleotide sequence ID" value="NZ_LR130778.1"/>
</dbReference>
<dbReference type="OrthoDB" id="9813903at2"/>
<dbReference type="SMART" id="SM00052">
    <property type="entry name" value="EAL"/>
    <property type="match status" value="1"/>
</dbReference>
<dbReference type="InterPro" id="IPR035919">
    <property type="entry name" value="EAL_sf"/>
</dbReference>
<organism evidence="3 4">
    <name type="scientific">Petrocella atlantisensis</name>
    <dbReference type="NCBI Taxonomy" id="2173034"/>
    <lineage>
        <taxon>Bacteria</taxon>
        <taxon>Bacillati</taxon>
        <taxon>Bacillota</taxon>
        <taxon>Clostridia</taxon>
        <taxon>Lachnospirales</taxon>
        <taxon>Vallitaleaceae</taxon>
        <taxon>Petrocella</taxon>
    </lineage>
</organism>
<dbReference type="Gene3D" id="3.30.70.270">
    <property type="match status" value="1"/>
</dbReference>
<dbReference type="SUPFAM" id="SSF141868">
    <property type="entry name" value="EAL domain-like"/>
    <property type="match status" value="1"/>
</dbReference>
<evidence type="ECO:0000259" key="2">
    <source>
        <dbReference type="PROSITE" id="PS50887"/>
    </source>
</evidence>
<protein>
    <submittedName>
        <fullName evidence="3">Histidine kinase</fullName>
    </submittedName>
</protein>
<dbReference type="SUPFAM" id="SSF54631">
    <property type="entry name" value="CBS-domain pair"/>
    <property type="match status" value="1"/>
</dbReference>
<dbReference type="InterPro" id="IPR029787">
    <property type="entry name" value="Nucleotide_cyclase"/>
</dbReference>
<accession>A0A3P7PIF8</accession>
<keyword evidence="3" id="KW-0808">Transferase</keyword>
<dbReference type="EMBL" id="LR130778">
    <property type="protein sequence ID" value="VDN48708.1"/>
    <property type="molecule type" value="Genomic_DNA"/>
</dbReference>
<dbReference type="CDD" id="cd01949">
    <property type="entry name" value="GGDEF"/>
    <property type="match status" value="1"/>
</dbReference>
<name>A0A3P7PIF8_9FIRM</name>
<dbReference type="GO" id="GO:0016301">
    <property type="term" value="F:kinase activity"/>
    <property type="evidence" value="ECO:0007669"/>
    <property type="project" value="UniProtKB-KW"/>
</dbReference>
<dbReference type="CDD" id="cd01948">
    <property type="entry name" value="EAL"/>
    <property type="match status" value="1"/>
</dbReference>
<gene>
    <name evidence="3" type="ORF">PATL70BA_2803</name>
</gene>
<dbReference type="KEGG" id="cbar:PATL70BA_2803"/>
<dbReference type="InterPro" id="IPR000160">
    <property type="entry name" value="GGDEF_dom"/>
</dbReference>
<dbReference type="SMART" id="SM00267">
    <property type="entry name" value="GGDEF"/>
    <property type="match status" value="1"/>
</dbReference>
<dbReference type="Proteomes" id="UP000279029">
    <property type="component" value="Chromosome"/>
</dbReference>
<dbReference type="NCBIfam" id="TIGR00254">
    <property type="entry name" value="GGDEF"/>
    <property type="match status" value="1"/>
</dbReference>
<proteinExistence type="predicted"/>
<feature type="domain" description="GGDEF" evidence="2">
    <location>
        <begin position="431"/>
        <end position="585"/>
    </location>
</feature>
<evidence type="ECO:0000313" key="4">
    <source>
        <dbReference type="Proteomes" id="UP000279029"/>
    </source>
</evidence>
<dbReference type="Pfam" id="PF00563">
    <property type="entry name" value="EAL"/>
    <property type="match status" value="1"/>
</dbReference>
<dbReference type="InterPro" id="IPR043128">
    <property type="entry name" value="Rev_trsase/Diguanyl_cyclase"/>
</dbReference>
<keyword evidence="4" id="KW-1185">Reference proteome</keyword>
<dbReference type="GO" id="GO:0071111">
    <property type="term" value="F:cyclic-guanylate-specific phosphodiesterase activity"/>
    <property type="evidence" value="ECO:0007669"/>
    <property type="project" value="InterPro"/>
</dbReference>
<evidence type="ECO:0000259" key="1">
    <source>
        <dbReference type="PROSITE" id="PS50883"/>
    </source>
</evidence>
<dbReference type="Pfam" id="PF00990">
    <property type="entry name" value="GGDEF"/>
    <property type="match status" value="1"/>
</dbReference>